<evidence type="ECO:0000313" key="2">
    <source>
        <dbReference type="Proteomes" id="UP001148629"/>
    </source>
</evidence>
<proteinExistence type="predicted"/>
<organism evidence="1 2">
    <name type="scientific">Fusarium decemcellulare</name>
    <dbReference type="NCBI Taxonomy" id="57161"/>
    <lineage>
        <taxon>Eukaryota</taxon>
        <taxon>Fungi</taxon>
        <taxon>Dikarya</taxon>
        <taxon>Ascomycota</taxon>
        <taxon>Pezizomycotina</taxon>
        <taxon>Sordariomycetes</taxon>
        <taxon>Hypocreomycetidae</taxon>
        <taxon>Hypocreales</taxon>
        <taxon>Nectriaceae</taxon>
        <taxon>Fusarium</taxon>
        <taxon>Fusarium decemcellulare species complex</taxon>
    </lineage>
</organism>
<gene>
    <name evidence="1" type="ORF">NM208_g9405</name>
</gene>
<reference evidence="1" key="1">
    <citation type="submission" date="2022-08" db="EMBL/GenBank/DDBJ databases">
        <title>Genome Sequence of Fusarium decemcellulare.</title>
        <authorList>
            <person name="Buettner E."/>
        </authorList>
    </citation>
    <scope>NUCLEOTIDE SEQUENCE</scope>
    <source>
        <strain evidence="1">Babe19</strain>
    </source>
</reference>
<name>A0ACC1S1Z2_9HYPO</name>
<dbReference type="Proteomes" id="UP001148629">
    <property type="component" value="Unassembled WGS sequence"/>
</dbReference>
<protein>
    <submittedName>
        <fullName evidence="1">Uncharacterized protein</fullName>
    </submittedName>
</protein>
<accession>A0ACC1S1Z2</accession>
<evidence type="ECO:0000313" key="1">
    <source>
        <dbReference type="EMBL" id="KAJ3530252.1"/>
    </source>
</evidence>
<comment type="caution">
    <text evidence="1">The sequence shown here is derived from an EMBL/GenBank/DDBJ whole genome shotgun (WGS) entry which is preliminary data.</text>
</comment>
<dbReference type="EMBL" id="JANRMS010001192">
    <property type="protein sequence ID" value="KAJ3530252.1"/>
    <property type="molecule type" value="Genomic_DNA"/>
</dbReference>
<keyword evidence="2" id="KW-1185">Reference proteome</keyword>
<sequence length="577" mass="66061">MEALEAATRRLSLRQQPKSFYLLSSNDSQFQIPICDIVSASKQPQGRPGGKQQDQYRHRSHRAVSGIKQLARRLTSRLLPTTMDEQDQVDDQKGHVIQDDCMQTVTAMFPDICLEYLNKIAEPLHFDSELVINHIIDLQESGQPYTRRPVNIKLKRKRDDEIEEEAAKAKRKFTDPNRQALDKYHIAVPITKRMLAGDFRYVPMKIINNYLSEHGYLLHPTYLKLAEVTKTGSLDDAEVDWKFKKWPSPTPREYRVENILNYSDHCQPFERELIEELRTAREAREKICSNWQAKLDAERAEQLNFDEAKASGMVAECECCFAEAPLNRLIACNGEKIHLFCSDCARLNAETEIGLSRYELVCMSTEGCTAGFSHSEREKFLQQHHIAALDRIEKETVLRLANIENLATCPFCPYAEEYPSIDINKEFRCQNPDCGITSCRLCNAETHLPKSCEDVSREKGIDLRREVEEAMSAALIRKCNKCGYPFIKQSGCNLMRCTQKGCNSSQCYICSKPCNYSHFNDETRGGKKGNCTLFDVLEDRHDEDIKKAEEIAKKKVLEKHPGLDPSLLNFNIATTLL</sequence>